<organism evidence="2 3">
    <name type="scientific">Planococcus maitriensis</name>
    <dbReference type="NCBI Taxonomy" id="221799"/>
    <lineage>
        <taxon>Bacteria</taxon>
        <taxon>Bacillati</taxon>
        <taxon>Bacillota</taxon>
        <taxon>Bacilli</taxon>
        <taxon>Bacillales</taxon>
        <taxon>Caryophanaceae</taxon>
        <taxon>Planococcus</taxon>
    </lineage>
</organism>
<keyword evidence="1" id="KW-0472">Membrane</keyword>
<sequence>MKWMLNIKEGLLNKIASSVILVATYASIGSCSFLFYEVEVPRELQVKQPFMRDE</sequence>
<comment type="caution">
    <text evidence="2">The sequence shown here is derived from an EMBL/GenBank/DDBJ whole genome shotgun (WGS) entry which is preliminary data.</text>
</comment>
<evidence type="ECO:0000256" key="1">
    <source>
        <dbReference type="SAM" id="Phobius"/>
    </source>
</evidence>
<reference evidence="2 3" key="1">
    <citation type="submission" date="2018-06" db="EMBL/GenBank/DDBJ databases">
        <title>The draft genome sequences of strains SCU63 and S1.</title>
        <authorList>
            <person name="Gan L."/>
        </authorList>
    </citation>
    <scope>NUCLEOTIDE SEQUENCE [LARGE SCALE GENOMIC DNA]</scope>
    <source>
        <strain evidence="2 3">S1</strain>
    </source>
</reference>
<keyword evidence="3" id="KW-1185">Reference proteome</keyword>
<evidence type="ECO:0000313" key="2">
    <source>
        <dbReference type="EMBL" id="RAZ67293.1"/>
    </source>
</evidence>
<proteinExistence type="predicted"/>
<dbReference type="NCBIfam" id="TIGR04223">
    <property type="entry name" value="quorum_AgrD"/>
    <property type="match status" value="1"/>
</dbReference>
<protein>
    <recommendedName>
        <fullName evidence="4">Cyclic lactone autoinducer peptide</fullName>
    </recommendedName>
</protein>
<name>A0A365K3S0_9BACL</name>
<dbReference type="EMBL" id="QLZQ01000004">
    <property type="protein sequence ID" value="RAZ67293.1"/>
    <property type="molecule type" value="Genomic_DNA"/>
</dbReference>
<gene>
    <name evidence="2" type="ORF">DP119_11040</name>
</gene>
<dbReference type="Proteomes" id="UP000251869">
    <property type="component" value="Unassembled WGS sequence"/>
</dbReference>
<accession>A0A365K3S0</accession>
<keyword evidence="1" id="KW-0812">Transmembrane</keyword>
<keyword evidence="1" id="KW-1133">Transmembrane helix</keyword>
<dbReference type="AlphaFoldDB" id="A0A365K3S0"/>
<dbReference type="PROSITE" id="PS51257">
    <property type="entry name" value="PROKAR_LIPOPROTEIN"/>
    <property type="match status" value="1"/>
</dbReference>
<evidence type="ECO:0008006" key="4">
    <source>
        <dbReference type="Google" id="ProtNLM"/>
    </source>
</evidence>
<dbReference type="InterPro" id="IPR009229">
    <property type="entry name" value="AgrD"/>
</dbReference>
<feature type="transmembrane region" description="Helical" evidence="1">
    <location>
        <begin position="12"/>
        <end position="36"/>
    </location>
</feature>
<evidence type="ECO:0000313" key="3">
    <source>
        <dbReference type="Proteomes" id="UP000251869"/>
    </source>
</evidence>
<dbReference type="RefSeq" id="WP_112233230.1">
    <property type="nucleotide sequence ID" value="NZ_QLZQ01000004.1"/>
</dbReference>